<dbReference type="SUPFAM" id="SSF56601">
    <property type="entry name" value="beta-lactamase/transpeptidase-like"/>
    <property type="match status" value="1"/>
</dbReference>
<feature type="compositionally biased region" description="Polar residues" evidence="1">
    <location>
        <begin position="44"/>
        <end position="57"/>
    </location>
</feature>
<dbReference type="STRING" id="249189.RV04_GL000306"/>
<organism evidence="3 4">
    <name type="scientific">Enterococcus hermanniensis</name>
    <dbReference type="NCBI Taxonomy" id="249189"/>
    <lineage>
        <taxon>Bacteria</taxon>
        <taxon>Bacillati</taxon>
        <taxon>Bacillota</taxon>
        <taxon>Bacilli</taxon>
        <taxon>Lactobacillales</taxon>
        <taxon>Enterococcaceae</taxon>
        <taxon>Enterococcus</taxon>
    </lineage>
</organism>
<dbReference type="GO" id="GO:0046677">
    <property type="term" value="P:response to antibiotic"/>
    <property type="evidence" value="ECO:0007669"/>
    <property type="project" value="InterPro"/>
</dbReference>
<dbReference type="PANTHER" id="PTHR35333:SF3">
    <property type="entry name" value="BETA-LACTAMASE-TYPE TRANSPEPTIDASE FOLD CONTAINING PROTEIN"/>
    <property type="match status" value="1"/>
</dbReference>
<dbReference type="EMBL" id="JXKQ01000001">
    <property type="protein sequence ID" value="OJG47059.1"/>
    <property type="molecule type" value="Genomic_DNA"/>
</dbReference>
<accession>A0A1L8TRW8</accession>
<reference evidence="3 4" key="1">
    <citation type="submission" date="2014-12" db="EMBL/GenBank/DDBJ databases">
        <title>Draft genome sequences of 29 type strains of Enterococci.</title>
        <authorList>
            <person name="Zhong Z."/>
            <person name="Sun Z."/>
            <person name="Liu W."/>
            <person name="Zhang W."/>
            <person name="Zhang H."/>
        </authorList>
    </citation>
    <scope>NUCLEOTIDE SEQUENCE [LARGE SCALE GENOMIC DNA]</scope>
    <source>
        <strain evidence="3 4">DSM 17122</strain>
    </source>
</reference>
<feature type="region of interest" description="Disordered" evidence="1">
    <location>
        <begin position="41"/>
        <end position="88"/>
    </location>
</feature>
<dbReference type="Proteomes" id="UP000182077">
    <property type="component" value="Unassembled WGS sequence"/>
</dbReference>
<gene>
    <name evidence="3" type="ORF">RV04_GL000306</name>
</gene>
<protein>
    <recommendedName>
        <fullName evidence="2">Beta-lactamase class A catalytic domain-containing protein</fullName>
    </recommendedName>
</protein>
<feature type="domain" description="Beta-lactamase class A catalytic" evidence="2">
    <location>
        <begin position="151"/>
        <end position="288"/>
    </location>
</feature>
<dbReference type="GO" id="GO:0030655">
    <property type="term" value="P:beta-lactam antibiotic catabolic process"/>
    <property type="evidence" value="ECO:0007669"/>
    <property type="project" value="InterPro"/>
</dbReference>
<dbReference type="AlphaFoldDB" id="A0A1L8TRW8"/>
<evidence type="ECO:0000313" key="3">
    <source>
        <dbReference type="EMBL" id="OJG47059.1"/>
    </source>
</evidence>
<feature type="compositionally biased region" description="Low complexity" evidence="1">
    <location>
        <begin position="58"/>
        <end position="71"/>
    </location>
</feature>
<dbReference type="PANTHER" id="PTHR35333">
    <property type="entry name" value="BETA-LACTAMASE"/>
    <property type="match status" value="1"/>
</dbReference>
<dbReference type="InterPro" id="IPR000871">
    <property type="entry name" value="Beta-lactam_class-A"/>
</dbReference>
<dbReference type="InterPro" id="IPR012338">
    <property type="entry name" value="Beta-lactam/transpept-like"/>
</dbReference>
<name>A0A1L8TRW8_9ENTE</name>
<sequence length="312" mass="34188">MARHANPKKIKRVKSIGIGACFLAIALISYSVGRGLLNQPAKPSATTQKNPRTITKATSSSPMEVSTTSSSLPTMTNSSEQTKEAAKQLDASKLQANANPVYYGVYYFDSGKELSSNNSAPTVSASVIKVFIMEYALTQANSNEEIEGSSLMDWLLPMIQQSDNAATNALITHFGMEKLNHYFQTQGYPDTRLERLMLDNDARAQGKENYTSLTDCMTFLKRLYQQRAIAPYSTMLEIMEGQTVRTKIPSKLPTDVVVANKTGELDTVENDIGLVLTKENPFAIVVLTQNFTNTEAIRSAIGDFSLAATTIK</sequence>
<evidence type="ECO:0000259" key="2">
    <source>
        <dbReference type="Pfam" id="PF13354"/>
    </source>
</evidence>
<evidence type="ECO:0000313" key="4">
    <source>
        <dbReference type="Proteomes" id="UP000182077"/>
    </source>
</evidence>
<dbReference type="GO" id="GO:0008800">
    <property type="term" value="F:beta-lactamase activity"/>
    <property type="evidence" value="ECO:0007669"/>
    <property type="project" value="InterPro"/>
</dbReference>
<dbReference type="Pfam" id="PF13354">
    <property type="entry name" value="Beta-lactamase2"/>
    <property type="match status" value="1"/>
</dbReference>
<comment type="caution">
    <text evidence="3">The sequence shown here is derived from an EMBL/GenBank/DDBJ whole genome shotgun (WGS) entry which is preliminary data.</text>
</comment>
<dbReference type="RefSeq" id="WP_071856711.1">
    <property type="nucleotide sequence ID" value="NZ_JBHSHK010000005.1"/>
</dbReference>
<dbReference type="Gene3D" id="3.40.710.10">
    <property type="entry name" value="DD-peptidase/beta-lactamase superfamily"/>
    <property type="match status" value="1"/>
</dbReference>
<evidence type="ECO:0000256" key="1">
    <source>
        <dbReference type="SAM" id="MobiDB-lite"/>
    </source>
</evidence>
<proteinExistence type="predicted"/>
<dbReference type="InterPro" id="IPR045155">
    <property type="entry name" value="Beta-lactam_cat"/>
</dbReference>
<keyword evidence="4" id="KW-1185">Reference proteome</keyword>